<dbReference type="AlphaFoldDB" id="A0A6A6DGH4"/>
<protein>
    <submittedName>
        <fullName evidence="1">Uncharacterized protein</fullName>
    </submittedName>
</protein>
<reference evidence="1" key="1">
    <citation type="journal article" date="2020" name="Stud. Mycol.">
        <title>101 Dothideomycetes genomes: a test case for predicting lifestyles and emergence of pathogens.</title>
        <authorList>
            <person name="Haridas S."/>
            <person name="Albert R."/>
            <person name="Binder M."/>
            <person name="Bloem J."/>
            <person name="Labutti K."/>
            <person name="Salamov A."/>
            <person name="Andreopoulos B."/>
            <person name="Baker S."/>
            <person name="Barry K."/>
            <person name="Bills G."/>
            <person name="Bluhm B."/>
            <person name="Cannon C."/>
            <person name="Castanera R."/>
            <person name="Culley D."/>
            <person name="Daum C."/>
            <person name="Ezra D."/>
            <person name="Gonzalez J."/>
            <person name="Henrissat B."/>
            <person name="Kuo A."/>
            <person name="Liang C."/>
            <person name="Lipzen A."/>
            <person name="Lutzoni F."/>
            <person name="Magnuson J."/>
            <person name="Mondo S."/>
            <person name="Nolan M."/>
            <person name="Ohm R."/>
            <person name="Pangilinan J."/>
            <person name="Park H.-J."/>
            <person name="Ramirez L."/>
            <person name="Alfaro M."/>
            <person name="Sun H."/>
            <person name="Tritt A."/>
            <person name="Yoshinaga Y."/>
            <person name="Zwiers L.-H."/>
            <person name="Turgeon B."/>
            <person name="Goodwin S."/>
            <person name="Spatafora J."/>
            <person name="Crous P."/>
            <person name="Grigoriev I."/>
        </authorList>
    </citation>
    <scope>NUCLEOTIDE SEQUENCE</scope>
    <source>
        <strain evidence="1">CBS 207.26</strain>
    </source>
</reference>
<dbReference type="EMBL" id="ML994674">
    <property type="protein sequence ID" value="KAF2178577.1"/>
    <property type="molecule type" value="Genomic_DNA"/>
</dbReference>
<dbReference type="Proteomes" id="UP000800200">
    <property type="component" value="Unassembled WGS sequence"/>
</dbReference>
<evidence type="ECO:0000313" key="1">
    <source>
        <dbReference type="EMBL" id="KAF2178577.1"/>
    </source>
</evidence>
<accession>A0A6A6DGH4</accession>
<keyword evidence="2" id="KW-1185">Reference proteome</keyword>
<sequence length="264" mass="28368">MEKMAPVGGFPTIPSEFPMTAHRHSGHLVPEVPPSAASSAPCEPSPWGCHTSRLLAPTPIMLSGVSGRRALLNPVCCHHCEQIFTPPPLRLCSASAVDPCRANFSLKAVRPTRQRLCPAACPAVDSVQWLLTLFAPIKAEFGGHSRVWRWADWVGSKFRRTSRLPASLHRAAVSSAVHATVCRVRTAVPLLPIAALLPDSMRTALDADPVHAPGAWQRAMSVSNNETDYHAAPVAAPHTVALILHKGHLGGRRSPTHRSSLHAS</sequence>
<proteinExistence type="predicted"/>
<evidence type="ECO:0000313" key="2">
    <source>
        <dbReference type="Proteomes" id="UP000800200"/>
    </source>
</evidence>
<name>A0A6A6DGH4_9PEZI</name>
<organism evidence="1 2">
    <name type="scientific">Zopfia rhizophila CBS 207.26</name>
    <dbReference type="NCBI Taxonomy" id="1314779"/>
    <lineage>
        <taxon>Eukaryota</taxon>
        <taxon>Fungi</taxon>
        <taxon>Dikarya</taxon>
        <taxon>Ascomycota</taxon>
        <taxon>Pezizomycotina</taxon>
        <taxon>Dothideomycetes</taxon>
        <taxon>Dothideomycetes incertae sedis</taxon>
        <taxon>Zopfiaceae</taxon>
        <taxon>Zopfia</taxon>
    </lineage>
</organism>
<gene>
    <name evidence="1" type="ORF">K469DRAFT_695376</name>
</gene>